<evidence type="ECO:0000313" key="3">
    <source>
        <dbReference type="EMBL" id="CAD7241786.1"/>
    </source>
</evidence>
<dbReference type="Proteomes" id="UP000677054">
    <property type="component" value="Unassembled WGS sequence"/>
</dbReference>
<organism evidence="3">
    <name type="scientific">Darwinula stevensoni</name>
    <dbReference type="NCBI Taxonomy" id="69355"/>
    <lineage>
        <taxon>Eukaryota</taxon>
        <taxon>Metazoa</taxon>
        <taxon>Ecdysozoa</taxon>
        <taxon>Arthropoda</taxon>
        <taxon>Crustacea</taxon>
        <taxon>Oligostraca</taxon>
        <taxon>Ostracoda</taxon>
        <taxon>Podocopa</taxon>
        <taxon>Podocopida</taxon>
        <taxon>Darwinulocopina</taxon>
        <taxon>Darwinuloidea</taxon>
        <taxon>Darwinulidae</taxon>
        <taxon>Darwinula</taxon>
    </lineage>
</organism>
<dbReference type="InterPro" id="IPR006011">
    <property type="entry name" value="Syntaxin_N"/>
</dbReference>
<accession>A0A7R8ZZ55</accession>
<reference evidence="3" key="1">
    <citation type="submission" date="2020-11" db="EMBL/GenBank/DDBJ databases">
        <authorList>
            <person name="Tran Van P."/>
        </authorList>
    </citation>
    <scope>NUCLEOTIDE SEQUENCE</scope>
</reference>
<dbReference type="OrthoDB" id="364348at2759"/>
<feature type="region of interest" description="Disordered" evidence="1">
    <location>
        <begin position="111"/>
        <end position="151"/>
    </location>
</feature>
<evidence type="ECO:0000313" key="4">
    <source>
        <dbReference type="Proteomes" id="UP000677054"/>
    </source>
</evidence>
<dbReference type="GO" id="GO:0016192">
    <property type="term" value="P:vesicle-mediated transport"/>
    <property type="evidence" value="ECO:0007669"/>
    <property type="project" value="InterPro"/>
</dbReference>
<feature type="domain" description="Syntaxin N-terminal" evidence="2">
    <location>
        <begin position="3"/>
        <end position="115"/>
    </location>
</feature>
<evidence type="ECO:0000256" key="1">
    <source>
        <dbReference type="SAM" id="MobiDB-lite"/>
    </source>
</evidence>
<dbReference type="SUPFAM" id="SSF47661">
    <property type="entry name" value="t-snare proteins"/>
    <property type="match status" value="1"/>
</dbReference>
<dbReference type="SMART" id="SM00503">
    <property type="entry name" value="SynN"/>
    <property type="match status" value="1"/>
</dbReference>
<dbReference type="Gene3D" id="1.20.58.70">
    <property type="match status" value="1"/>
</dbReference>
<dbReference type="EMBL" id="CAJPEV010000178">
    <property type="protein sequence ID" value="CAG0881866.1"/>
    <property type="molecule type" value="Genomic_DNA"/>
</dbReference>
<evidence type="ECO:0000259" key="2">
    <source>
        <dbReference type="SMART" id="SM00503"/>
    </source>
</evidence>
<dbReference type="EMBL" id="LR899695">
    <property type="protein sequence ID" value="CAD7241786.1"/>
    <property type="molecule type" value="Genomic_DNA"/>
</dbReference>
<name>A0A7R8ZZ55_9CRUS</name>
<feature type="region of interest" description="Disordered" evidence="1">
    <location>
        <begin position="67"/>
        <end position="91"/>
    </location>
</feature>
<sequence>MADAFEREAIFKREADLVARNIRKISQNAKHIEKVSQYSKGSVDDLRKEHEVLHETKKLAEETKKKLEDMKTSLSQGTFQNQRQAKHQHEKLTDEFTSACTTLQSVQRDLVSKEKEQVRRVRAQSGTRPPECSRNTRGKRKKHEIEASKRVKDVRRWDSNIVPSLLPSGTFMNPSNN</sequence>
<protein>
    <recommendedName>
        <fullName evidence="2">Syntaxin N-terminal domain-containing protein</fullName>
    </recommendedName>
</protein>
<feature type="compositionally biased region" description="Polar residues" evidence="1">
    <location>
        <begin position="72"/>
        <end position="83"/>
    </location>
</feature>
<keyword evidence="4" id="KW-1185">Reference proteome</keyword>
<feature type="non-terminal residue" evidence="3">
    <location>
        <position position="177"/>
    </location>
</feature>
<dbReference type="Pfam" id="PF14523">
    <property type="entry name" value="Syntaxin_2"/>
    <property type="match status" value="1"/>
</dbReference>
<gene>
    <name evidence="3" type="ORF">DSTB1V02_LOCUS1766</name>
</gene>
<dbReference type="InterPro" id="IPR010989">
    <property type="entry name" value="SNARE"/>
</dbReference>
<dbReference type="GO" id="GO:0016020">
    <property type="term" value="C:membrane"/>
    <property type="evidence" value="ECO:0007669"/>
    <property type="project" value="InterPro"/>
</dbReference>
<proteinExistence type="predicted"/>
<dbReference type="AlphaFoldDB" id="A0A7R8ZZ55"/>